<dbReference type="OrthoDB" id="9030351at2"/>
<dbReference type="RefSeq" id="WP_114176937.1">
    <property type="nucleotide sequence ID" value="NZ_CP024902.1"/>
</dbReference>
<evidence type="ECO:0000313" key="2">
    <source>
        <dbReference type="Proteomes" id="UP000253104"/>
    </source>
</evidence>
<name>A0A2Z5MT92_BURPY</name>
<dbReference type="AlphaFoldDB" id="A0A2Z5MT92"/>
<evidence type="ECO:0000313" key="1">
    <source>
        <dbReference type="EMBL" id="AXF20523.1"/>
    </source>
</evidence>
<proteinExistence type="predicted"/>
<accession>A0A2Z5MT92</accession>
<protein>
    <recommendedName>
        <fullName evidence="3">Winged helix-turn-helix domain-containing protein</fullName>
    </recommendedName>
</protein>
<sequence length="133" mass="14306">MADEKVGKVGPISKQIIECVKANPGAHASEVARLLGMSQGGGPRETIRNLISSGYLVRGKQKVVPGSKGHAVSPLHYTGKPFEIGYDSTGSERWQRIQQRIAADIERERRLAESAVWAGKAIRAMVDVGRASA</sequence>
<dbReference type="Proteomes" id="UP000253104">
    <property type="component" value="Chromosome mHSR5_A"/>
</dbReference>
<gene>
    <name evidence="1" type="ORF">CUJ89_08545</name>
</gene>
<reference evidence="1 2" key="1">
    <citation type="journal article" date="2018" name="ISME J.">
        <title>Involvement of Burkholderiaceae and sulfurous volatiles in disease-suppressive soils.</title>
        <authorList>
            <person name="Carrion V.J."/>
            <person name="Cordovez V."/>
            <person name="Tyc O."/>
            <person name="Etalo D.W."/>
            <person name="de Bruijn I."/>
            <person name="de Jager V.C."/>
            <person name="Medema M.H."/>
            <person name="Eberl L."/>
            <person name="Raaijmakers J.M."/>
        </authorList>
    </citation>
    <scope>NUCLEOTIDE SEQUENCE [LARGE SCALE GENOMIC DNA]</scope>
    <source>
        <strain evidence="2">mHSR5</strain>
    </source>
</reference>
<evidence type="ECO:0008006" key="3">
    <source>
        <dbReference type="Google" id="ProtNLM"/>
    </source>
</evidence>
<dbReference type="EMBL" id="CP024902">
    <property type="protein sequence ID" value="AXF20523.1"/>
    <property type="molecule type" value="Genomic_DNA"/>
</dbReference>
<organism evidence="1 2">
    <name type="scientific">Burkholderia pyrrocinia</name>
    <name type="common">Pseudomonas pyrrocinia</name>
    <dbReference type="NCBI Taxonomy" id="60550"/>
    <lineage>
        <taxon>Bacteria</taxon>
        <taxon>Pseudomonadati</taxon>
        <taxon>Pseudomonadota</taxon>
        <taxon>Betaproteobacteria</taxon>
        <taxon>Burkholderiales</taxon>
        <taxon>Burkholderiaceae</taxon>
        <taxon>Burkholderia</taxon>
        <taxon>Burkholderia cepacia complex</taxon>
    </lineage>
</organism>